<organism evidence="2 3">
    <name type="scientific">Cardiocondyla obscurior</name>
    <dbReference type="NCBI Taxonomy" id="286306"/>
    <lineage>
        <taxon>Eukaryota</taxon>
        <taxon>Metazoa</taxon>
        <taxon>Ecdysozoa</taxon>
        <taxon>Arthropoda</taxon>
        <taxon>Hexapoda</taxon>
        <taxon>Insecta</taxon>
        <taxon>Pterygota</taxon>
        <taxon>Neoptera</taxon>
        <taxon>Endopterygota</taxon>
        <taxon>Hymenoptera</taxon>
        <taxon>Apocrita</taxon>
        <taxon>Aculeata</taxon>
        <taxon>Formicoidea</taxon>
        <taxon>Formicidae</taxon>
        <taxon>Myrmicinae</taxon>
        <taxon>Cardiocondyla</taxon>
    </lineage>
</organism>
<feature type="region of interest" description="Disordered" evidence="1">
    <location>
        <begin position="1"/>
        <end position="27"/>
    </location>
</feature>
<proteinExistence type="predicted"/>
<keyword evidence="3" id="KW-1185">Reference proteome</keyword>
<evidence type="ECO:0000313" key="2">
    <source>
        <dbReference type="EMBL" id="KAL0132994.1"/>
    </source>
</evidence>
<feature type="compositionally biased region" description="Basic and acidic residues" evidence="1">
    <location>
        <begin position="1"/>
        <end position="23"/>
    </location>
</feature>
<dbReference type="Proteomes" id="UP001430953">
    <property type="component" value="Unassembled WGS sequence"/>
</dbReference>
<protein>
    <submittedName>
        <fullName evidence="2">Uncharacterized protein</fullName>
    </submittedName>
</protein>
<dbReference type="AlphaFoldDB" id="A0AAW2H0B8"/>
<name>A0AAW2H0B8_9HYME</name>
<sequence>MSRDRCARPERGRETRENRRERSPAAYANSTPFCSLRRVILSLARRAFPEVSLNRRPRYLGPNGFSALLTINLFKKRYALVARRSESPVERGSLPSGVKEQ</sequence>
<accession>A0AAW2H0B8</accession>
<gene>
    <name evidence="2" type="ORF">PUN28_000611</name>
</gene>
<evidence type="ECO:0000256" key="1">
    <source>
        <dbReference type="SAM" id="MobiDB-lite"/>
    </source>
</evidence>
<evidence type="ECO:0000313" key="3">
    <source>
        <dbReference type="Proteomes" id="UP001430953"/>
    </source>
</evidence>
<reference evidence="2 3" key="1">
    <citation type="submission" date="2023-03" db="EMBL/GenBank/DDBJ databases">
        <title>High recombination rates correlate with genetic variation in Cardiocondyla obscurior ants.</title>
        <authorList>
            <person name="Errbii M."/>
        </authorList>
    </citation>
    <scope>NUCLEOTIDE SEQUENCE [LARGE SCALE GENOMIC DNA]</scope>
    <source>
        <strain evidence="2">Alpha-2009</strain>
        <tissue evidence="2">Whole body</tissue>
    </source>
</reference>
<comment type="caution">
    <text evidence="2">The sequence shown here is derived from an EMBL/GenBank/DDBJ whole genome shotgun (WGS) entry which is preliminary data.</text>
</comment>
<dbReference type="EMBL" id="JADYXP020000001">
    <property type="protein sequence ID" value="KAL0132994.1"/>
    <property type="molecule type" value="Genomic_DNA"/>
</dbReference>